<feature type="chain" id="PRO_5010404686" evidence="1">
    <location>
        <begin position="18"/>
        <end position="320"/>
    </location>
</feature>
<dbReference type="RefSeq" id="WP_032540607.1">
    <property type="nucleotide sequence ID" value="NZ_CAEUHN010000012.1"/>
</dbReference>
<dbReference type="CDD" id="cd13121">
    <property type="entry name" value="BF2867_like_C"/>
    <property type="match status" value="1"/>
</dbReference>
<reference evidence="2" key="2">
    <citation type="submission" date="2014-07" db="EMBL/GenBank/DDBJ databases">
        <title>Genetics and epidemiology of antimicrobial resistance in B. fragilis group.</title>
        <authorList>
            <person name="Sydenham T.V."/>
            <person name="Hasman H."/>
            <person name="Kemp M."/>
            <person name="Justesen U.S."/>
        </authorList>
    </citation>
    <scope>NUCLEOTIDE SEQUENCE [LARGE SCALE GENOMIC DNA]</scope>
    <source>
        <strain evidence="2">DCMOUH0018B</strain>
    </source>
</reference>
<name>A0A081TXK5_BACFG</name>
<organism evidence="2">
    <name type="scientific">Bacteroides fragilis</name>
    <dbReference type="NCBI Taxonomy" id="817"/>
    <lineage>
        <taxon>Bacteria</taxon>
        <taxon>Pseudomonadati</taxon>
        <taxon>Bacteroidota</taxon>
        <taxon>Bacteroidia</taxon>
        <taxon>Bacteroidales</taxon>
        <taxon>Bacteroidaceae</taxon>
        <taxon>Bacteroides</taxon>
    </lineage>
</organism>
<dbReference type="PROSITE" id="PS51257">
    <property type="entry name" value="PROKAR_LIPOPROTEIN"/>
    <property type="match status" value="1"/>
</dbReference>
<reference evidence="2" key="1">
    <citation type="book" date="2014" name="THE 24TH EUROPEAN CONGRESS OF CLINICAL MICROBIOLOGY AND INFECTIOUS DISEASES" publisher="ECCMID 2014" city="Barcelona, Spain">
        <title>Identification of resistance genes in three multidrug-resistant Bacteroides fragilis isolates by whole genome sequencing.</title>
        <editorList>
            <person name="Unknown"/>
            <person name="A."/>
        </editorList>
        <authorList>
            <person name="Sydenham T.V."/>
            <person name="Hasman H."/>
            <person name="Wang M."/>
            <person name="Soki J."/>
            <person name="Nagy E."/>
            <person name="Justesen U.S."/>
        </authorList>
    </citation>
    <scope>NUCLEOTIDE SEQUENCE</scope>
    <source>
        <strain evidence="2">DCMOUH0018B</strain>
    </source>
</reference>
<proteinExistence type="predicted"/>
<gene>
    <name evidence="2" type="ORF">EE52_0200980</name>
</gene>
<dbReference type="AlphaFoldDB" id="A0A081TXK5"/>
<comment type="caution">
    <text evidence="2">The sequence shown here is derived from an EMBL/GenBank/DDBJ whole genome shotgun (WGS) entry which is preliminary data.</text>
</comment>
<evidence type="ECO:0000313" key="2">
    <source>
        <dbReference type="EMBL" id="KFX76521.1"/>
    </source>
</evidence>
<keyword evidence="1" id="KW-0732">Signal</keyword>
<dbReference type="Pfam" id="PF13149">
    <property type="entry name" value="Mfa_like_1"/>
    <property type="match status" value="1"/>
</dbReference>
<dbReference type="CDD" id="cd13120">
    <property type="entry name" value="BF2867_like_N"/>
    <property type="match status" value="1"/>
</dbReference>
<accession>A0A081TXK5</accession>
<dbReference type="InterPro" id="IPR025049">
    <property type="entry name" value="Mfa-like_1"/>
</dbReference>
<feature type="signal peptide" evidence="1">
    <location>
        <begin position="1"/>
        <end position="17"/>
    </location>
</feature>
<protein>
    <submittedName>
        <fullName evidence="2">Uncharacterized protein</fullName>
    </submittedName>
</protein>
<sequence length="320" mass="34274">MKLRNLSIIAAAALALAACNNDNEVITDNWNGEIRLTSGITSQTRSYGLDTQLGAGLEVSAWVDDSKGASLYQNNVLTADGTGGFTYATDMYYISPDPVNIYAIHANPAPAGDSFPASVSHEVKADQTTQDAYAASDLLYSTKRNVAPTASKVALTFYHLLSKVEVVLKRGNGAPDLTGATVTLESTALKAIFTPEKTADMSSEDERRAMVTPVANHPNPAVPITIPTVVTTDFNATNLQYAEAIVVPQELAAGNVFIRVKLADNTNFAYKIPAGDALKLESGKRYIYKITVDYKGLTLETNIKDWETIGAPVEGSAFQE</sequence>
<dbReference type="Gene3D" id="2.60.40.2620">
    <property type="entry name" value="Fimbrillin-like"/>
    <property type="match status" value="1"/>
</dbReference>
<dbReference type="PATRIC" id="fig|817.53.peg.206"/>
<evidence type="ECO:0000256" key="1">
    <source>
        <dbReference type="SAM" id="SignalP"/>
    </source>
</evidence>
<dbReference type="Gene3D" id="2.60.40.2630">
    <property type="match status" value="1"/>
</dbReference>
<dbReference type="InterPro" id="IPR042278">
    <property type="entry name" value="Mfa-like_1_N"/>
</dbReference>
<dbReference type="EMBL" id="JMZZ02000032">
    <property type="protein sequence ID" value="KFX76521.1"/>
    <property type="molecule type" value="Genomic_DNA"/>
</dbReference>